<dbReference type="InterPro" id="IPR036051">
    <property type="entry name" value="KRAB_dom_sf"/>
</dbReference>
<reference evidence="2" key="2">
    <citation type="submission" date="2025-09" db="UniProtKB">
        <authorList>
            <consortium name="Ensembl"/>
        </authorList>
    </citation>
    <scope>IDENTIFICATION</scope>
</reference>
<protein>
    <recommendedName>
        <fullName evidence="1">KRAB domain-containing protein</fullName>
    </recommendedName>
</protein>
<evidence type="ECO:0000313" key="2">
    <source>
        <dbReference type="Ensembl" id="ENSLLTP00000016569.1"/>
    </source>
</evidence>
<accession>A0A8C5WVF7</accession>
<name>A0A8C5WVF7_LATLA</name>
<dbReference type="PANTHER" id="PTHR23232:SF154">
    <property type="entry name" value="ZINC FINGER PROTEIN 554"/>
    <property type="match status" value="1"/>
</dbReference>
<dbReference type="AlphaFoldDB" id="A0A8C5WVF7"/>
<proteinExistence type="predicted"/>
<dbReference type="InterPro" id="IPR001909">
    <property type="entry name" value="KRAB"/>
</dbReference>
<dbReference type="Pfam" id="PF01352">
    <property type="entry name" value="KRAB"/>
    <property type="match status" value="1"/>
</dbReference>
<dbReference type="Ensembl" id="ENSLLTT00000017196.1">
    <property type="protein sequence ID" value="ENSLLTP00000016569.1"/>
    <property type="gene ID" value="ENSLLTG00000012648.1"/>
</dbReference>
<dbReference type="SMART" id="SM00349">
    <property type="entry name" value="KRAB"/>
    <property type="match status" value="1"/>
</dbReference>
<dbReference type="PANTHER" id="PTHR23232">
    <property type="entry name" value="KRAB DOMAIN C2H2 ZINC FINGER"/>
    <property type="match status" value="1"/>
</dbReference>
<evidence type="ECO:0000259" key="1">
    <source>
        <dbReference type="PROSITE" id="PS50805"/>
    </source>
</evidence>
<organism evidence="2 3">
    <name type="scientific">Laticauda laticaudata</name>
    <name type="common">Blue-ringed sea krait</name>
    <name type="synonym">Blue-lipped sea krait</name>
    <dbReference type="NCBI Taxonomy" id="8630"/>
    <lineage>
        <taxon>Eukaryota</taxon>
        <taxon>Metazoa</taxon>
        <taxon>Chordata</taxon>
        <taxon>Craniata</taxon>
        <taxon>Vertebrata</taxon>
        <taxon>Euteleostomi</taxon>
        <taxon>Lepidosauria</taxon>
        <taxon>Squamata</taxon>
        <taxon>Bifurcata</taxon>
        <taxon>Unidentata</taxon>
        <taxon>Episquamata</taxon>
        <taxon>Toxicofera</taxon>
        <taxon>Serpentes</taxon>
        <taxon>Colubroidea</taxon>
        <taxon>Elapidae</taxon>
        <taxon>Laticaudinae</taxon>
        <taxon>Laticauda</taxon>
    </lineage>
</organism>
<dbReference type="PROSITE" id="PS50805">
    <property type="entry name" value="KRAB"/>
    <property type="match status" value="1"/>
</dbReference>
<feature type="domain" description="KRAB" evidence="1">
    <location>
        <begin position="27"/>
        <end position="110"/>
    </location>
</feature>
<reference evidence="2" key="1">
    <citation type="submission" date="2025-08" db="UniProtKB">
        <authorList>
            <consortium name="Ensembl"/>
        </authorList>
    </citation>
    <scope>IDENTIFICATION</scope>
</reference>
<dbReference type="CDD" id="cd07765">
    <property type="entry name" value="KRAB_A-box"/>
    <property type="match status" value="1"/>
</dbReference>
<dbReference type="Proteomes" id="UP000694406">
    <property type="component" value="Unplaced"/>
</dbReference>
<dbReference type="Gene3D" id="6.10.140.140">
    <property type="match status" value="1"/>
</dbReference>
<evidence type="ECO:0000313" key="3">
    <source>
        <dbReference type="Proteomes" id="UP000694406"/>
    </source>
</evidence>
<dbReference type="GO" id="GO:0006355">
    <property type="term" value="P:regulation of DNA-templated transcription"/>
    <property type="evidence" value="ECO:0007669"/>
    <property type="project" value="InterPro"/>
</dbReference>
<dbReference type="SUPFAM" id="SSF109640">
    <property type="entry name" value="KRAB domain (Kruppel-associated box)"/>
    <property type="match status" value="1"/>
</dbReference>
<dbReference type="InterPro" id="IPR050169">
    <property type="entry name" value="Krueppel_C2H2_ZnF"/>
</dbReference>
<sequence length="123" mass="14463">MHVYPEINVGINQLKETLKILPGANSLSFDDVAIFFSVEEWDLLDFNQKILYNEVMLENARNVASTEEMLTWLSQRCFFFFLKRPLDFSALLLLLIFYHSYHPSSPTCDYMAITLSLYPYDLY</sequence>
<dbReference type="GeneTree" id="ENSGT01150000286941"/>
<keyword evidence="3" id="KW-1185">Reference proteome</keyword>